<reference evidence="2 3" key="1">
    <citation type="journal article" date="2021" name="Elife">
        <title>Chloroplast acquisition without the gene transfer in kleptoplastic sea slugs, Plakobranchus ocellatus.</title>
        <authorList>
            <person name="Maeda T."/>
            <person name="Takahashi S."/>
            <person name="Yoshida T."/>
            <person name="Shimamura S."/>
            <person name="Takaki Y."/>
            <person name="Nagai Y."/>
            <person name="Toyoda A."/>
            <person name="Suzuki Y."/>
            <person name="Arimoto A."/>
            <person name="Ishii H."/>
            <person name="Satoh N."/>
            <person name="Nishiyama T."/>
            <person name="Hasebe M."/>
            <person name="Maruyama T."/>
            <person name="Minagawa J."/>
            <person name="Obokata J."/>
            <person name="Shigenobu S."/>
        </authorList>
    </citation>
    <scope>NUCLEOTIDE SEQUENCE [LARGE SCALE GENOMIC DNA]</scope>
</reference>
<protein>
    <submittedName>
        <fullName evidence="2">Uncharacterized protein</fullName>
    </submittedName>
</protein>
<feature type="compositionally biased region" description="Acidic residues" evidence="1">
    <location>
        <begin position="26"/>
        <end position="54"/>
    </location>
</feature>
<dbReference type="AlphaFoldDB" id="A0AAV3YKD0"/>
<feature type="compositionally biased region" description="Basic and acidic residues" evidence="1">
    <location>
        <begin position="185"/>
        <end position="213"/>
    </location>
</feature>
<gene>
    <name evidence="2" type="ORF">PoB_000934600</name>
</gene>
<organism evidence="2 3">
    <name type="scientific">Plakobranchus ocellatus</name>
    <dbReference type="NCBI Taxonomy" id="259542"/>
    <lineage>
        <taxon>Eukaryota</taxon>
        <taxon>Metazoa</taxon>
        <taxon>Spiralia</taxon>
        <taxon>Lophotrochozoa</taxon>
        <taxon>Mollusca</taxon>
        <taxon>Gastropoda</taxon>
        <taxon>Heterobranchia</taxon>
        <taxon>Euthyneura</taxon>
        <taxon>Panpulmonata</taxon>
        <taxon>Sacoglossa</taxon>
        <taxon>Placobranchoidea</taxon>
        <taxon>Plakobranchidae</taxon>
        <taxon>Plakobranchus</taxon>
    </lineage>
</organism>
<evidence type="ECO:0000256" key="1">
    <source>
        <dbReference type="SAM" id="MobiDB-lite"/>
    </source>
</evidence>
<feature type="compositionally biased region" description="Basic residues" evidence="1">
    <location>
        <begin position="59"/>
        <end position="79"/>
    </location>
</feature>
<evidence type="ECO:0000313" key="2">
    <source>
        <dbReference type="EMBL" id="GFN82840.1"/>
    </source>
</evidence>
<dbReference type="EMBL" id="BLXT01001042">
    <property type="protein sequence ID" value="GFN82840.1"/>
    <property type="molecule type" value="Genomic_DNA"/>
</dbReference>
<comment type="caution">
    <text evidence="2">The sequence shown here is derived from an EMBL/GenBank/DDBJ whole genome shotgun (WGS) entry which is preliminary data.</text>
</comment>
<proteinExistence type="predicted"/>
<evidence type="ECO:0000313" key="3">
    <source>
        <dbReference type="Proteomes" id="UP000735302"/>
    </source>
</evidence>
<keyword evidence="3" id="KW-1185">Reference proteome</keyword>
<sequence length="224" mass="25860">MFSWLVIASYPERISDGFKLLKKDDDDANEDDDEEEEAEEEEEEAEEEEVVEAEEERRMVRRWKKKKRKKKKKKRKKKVSTGGDLRLLDSPSGQGGARTATERSLQISGRIRYPLCYRCRLFCGALPPNFENLRGNVNLAIQKERQDADGGARSRDRRVPADLRADPQATVPPTPWGHRKRRRSKGETERQQEIVIEKNVKKEQQKQEGEKKKTASLPLSISGL</sequence>
<accession>A0AAV3YKD0</accession>
<feature type="compositionally biased region" description="Basic and acidic residues" evidence="1">
    <location>
        <begin position="144"/>
        <end position="165"/>
    </location>
</feature>
<feature type="region of interest" description="Disordered" evidence="1">
    <location>
        <begin position="18"/>
        <end position="103"/>
    </location>
</feature>
<name>A0AAV3YKD0_9GAST</name>
<dbReference type="Proteomes" id="UP000735302">
    <property type="component" value="Unassembled WGS sequence"/>
</dbReference>
<feature type="region of interest" description="Disordered" evidence="1">
    <location>
        <begin position="144"/>
        <end position="224"/>
    </location>
</feature>